<accession>A0A5M8NY22</accession>
<evidence type="ECO:0000313" key="2">
    <source>
        <dbReference type="EMBL" id="KAA6300159.1"/>
    </source>
</evidence>
<reference evidence="2 3" key="1">
    <citation type="submission" date="2019-03" db="EMBL/GenBank/DDBJ databases">
        <title>Single cell metagenomics reveals metabolic interactions within the superorganism composed of flagellate Streblomastix strix and complex community of Bacteroidetes bacteria on its surface.</title>
        <authorList>
            <person name="Treitli S.C."/>
            <person name="Kolisko M."/>
            <person name="Husnik F."/>
            <person name="Keeling P."/>
            <person name="Hampl V."/>
        </authorList>
    </citation>
    <scope>NUCLEOTIDE SEQUENCE [LARGE SCALE GENOMIC DNA]</scope>
    <source>
        <strain evidence="2">St1</strain>
    </source>
</reference>
<feature type="domain" description="Protein kinase" evidence="1">
    <location>
        <begin position="16"/>
        <end position="364"/>
    </location>
</feature>
<gene>
    <name evidence="2" type="ORF">EZS26_003703</name>
</gene>
<protein>
    <recommendedName>
        <fullName evidence="1">Protein kinase domain-containing protein</fullName>
    </recommendedName>
</protein>
<dbReference type="EMBL" id="SNRX01000130">
    <property type="protein sequence ID" value="KAA6300159.1"/>
    <property type="molecule type" value="Genomic_DNA"/>
</dbReference>
<dbReference type="GO" id="GO:0004672">
    <property type="term" value="F:protein kinase activity"/>
    <property type="evidence" value="ECO:0007669"/>
    <property type="project" value="InterPro"/>
</dbReference>
<evidence type="ECO:0000259" key="1">
    <source>
        <dbReference type="PROSITE" id="PS50011"/>
    </source>
</evidence>
<sequence length="497" mass="56835">MAKTIKINASDGSPVEFVDNIIGAGGMKDVYFSPDKSYVVAFFRDKQDFNAKDRLQNITGVYRERIFNAIGGEYWKDLYCWPTKIVEYNGKLGLVCPTYQKHFFFSKGSINNDFLGIKGKEKEGKWFASAKNQNKFLAPEEKGDWFKYFQISIRISRAVRRLHAAGLAHSDLSYKNVLIDPTTGHAAIIDIDGLVVPGKYPPDVLGTPDFIAPEVIATKHLKIGDKARKLPSIATDRHALAVMIYMYLLYRHPLRGGKVWDLDSTKDEELSMGLKAMFVEHPTDKTNRVKIKDLHPSQLPQGDPDKMPYTACGPYLKKLFDRAFIDGLHDPGKRPTAGEWEEALLKTVDLMQPCQNPKCWHKWFVFDNTTKPKCPFCDTEYRGKLPVLNLYSSRKAGSFTPDDYRLMVYHNQYLYQWHINRNISPNERLTDEQKKPVGYFVYHNNQWLLINQRLIDLEDKTDGKLIPIGQSVALTDGKQILLSKNEGGRLIIVQMTN</sequence>
<dbReference type="Pfam" id="PF00069">
    <property type="entry name" value="Pkinase"/>
    <property type="match status" value="1"/>
</dbReference>
<dbReference type="AlphaFoldDB" id="A0A5M8NY22"/>
<dbReference type="SUPFAM" id="SSF56112">
    <property type="entry name" value="Protein kinase-like (PK-like)"/>
    <property type="match status" value="1"/>
</dbReference>
<organism evidence="2 3">
    <name type="scientific">Candidatus Ordinivivax streblomastigis</name>
    <dbReference type="NCBI Taxonomy" id="2540710"/>
    <lineage>
        <taxon>Bacteria</taxon>
        <taxon>Pseudomonadati</taxon>
        <taxon>Bacteroidota</taxon>
        <taxon>Bacteroidia</taxon>
        <taxon>Bacteroidales</taxon>
        <taxon>Candidatus Ordinivivax</taxon>
    </lineage>
</organism>
<comment type="caution">
    <text evidence="2">The sequence shown here is derived from an EMBL/GenBank/DDBJ whole genome shotgun (WGS) entry which is preliminary data.</text>
</comment>
<proteinExistence type="predicted"/>
<dbReference type="InterPro" id="IPR000719">
    <property type="entry name" value="Prot_kinase_dom"/>
</dbReference>
<name>A0A5M8NY22_9BACT</name>
<dbReference type="Gene3D" id="1.10.510.10">
    <property type="entry name" value="Transferase(Phosphotransferase) domain 1"/>
    <property type="match status" value="1"/>
</dbReference>
<dbReference type="Proteomes" id="UP000324575">
    <property type="component" value="Unassembled WGS sequence"/>
</dbReference>
<dbReference type="PROSITE" id="PS50011">
    <property type="entry name" value="PROTEIN_KINASE_DOM"/>
    <property type="match status" value="1"/>
</dbReference>
<evidence type="ECO:0000313" key="3">
    <source>
        <dbReference type="Proteomes" id="UP000324575"/>
    </source>
</evidence>
<dbReference type="GO" id="GO:0005524">
    <property type="term" value="F:ATP binding"/>
    <property type="evidence" value="ECO:0007669"/>
    <property type="project" value="InterPro"/>
</dbReference>
<dbReference type="InterPro" id="IPR011009">
    <property type="entry name" value="Kinase-like_dom_sf"/>
</dbReference>